<reference evidence="1" key="1">
    <citation type="journal article" date="2021" name="Proc. Natl. Acad. Sci. U.S.A.">
        <title>A Catalog of Tens of Thousands of Viruses from Human Metagenomes Reveals Hidden Associations with Chronic Diseases.</title>
        <authorList>
            <person name="Tisza M.J."/>
            <person name="Buck C.B."/>
        </authorList>
    </citation>
    <scope>NUCLEOTIDE SEQUENCE</scope>
    <source>
        <strain evidence="1">CtCUc43</strain>
    </source>
</reference>
<proteinExistence type="predicted"/>
<sequence length="112" mass="12442">MQKFLKRANLMRVDEILNRYGRYGCQRLAAATPVDSGETAASWTYEVVKKDGAYDLVFLNTHTNKGVNIAIILQYGHGTGTGGYVKGQDYINPVLKPIFDSIADQVWKEVTG</sequence>
<accession>A0A8S5QKQ9</accession>
<name>A0A8S5QKQ9_9CAUD</name>
<dbReference type="EMBL" id="BK015668">
    <property type="protein sequence ID" value="DAE19140.1"/>
    <property type="molecule type" value="Genomic_DNA"/>
</dbReference>
<organism evidence="1">
    <name type="scientific">Siphoviridae sp. ctCUc43</name>
    <dbReference type="NCBI Taxonomy" id="2825379"/>
    <lineage>
        <taxon>Viruses</taxon>
        <taxon>Duplodnaviria</taxon>
        <taxon>Heunggongvirae</taxon>
        <taxon>Uroviricota</taxon>
        <taxon>Caudoviricetes</taxon>
    </lineage>
</organism>
<protein>
    <submittedName>
        <fullName evidence="1">Type I neck protein</fullName>
    </submittedName>
</protein>
<evidence type="ECO:0000313" key="1">
    <source>
        <dbReference type="EMBL" id="DAE19140.1"/>
    </source>
</evidence>